<feature type="transmembrane region" description="Helical" evidence="1">
    <location>
        <begin position="184"/>
        <end position="217"/>
    </location>
</feature>
<feature type="transmembrane region" description="Helical" evidence="1">
    <location>
        <begin position="93"/>
        <end position="117"/>
    </location>
</feature>
<dbReference type="STRING" id="392484.LP43_1784"/>
<reference evidence="2 3" key="1">
    <citation type="submission" date="2014-09" db="EMBL/GenBank/DDBJ databases">
        <authorList>
            <person name="Grob C."/>
            <person name="Taubert M."/>
            <person name="Howat A.M."/>
            <person name="Burns O.J."/>
            <person name="Dixon J.L."/>
            <person name="Chen Y."/>
            <person name="Murrell J.C."/>
        </authorList>
    </citation>
    <scope>NUCLEOTIDE SEQUENCE [LARGE SCALE GENOMIC DNA]</scope>
    <source>
        <strain evidence="2">L4</strain>
    </source>
</reference>
<feature type="transmembrane region" description="Helical" evidence="1">
    <location>
        <begin position="341"/>
        <end position="368"/>
    </location>
</feature>
<feature type="transmembrane region" description="Helical" evidence="1">
    <location>
        <begin position="137"/>
        <end position="153"/>
    </location>
</feature>
<sequence length="435" mass="48636">MENRNVNHYLLSDILQKIALSTFICVLWGIVLMGMAEWIDYVSVLIVTFALLIGTKSRAVIPYLLFSLAYFLLFFLGQLLLSTELIELRRYHSALESPAVFEFSLYFLASSIGFFIFDKIAPLRGELKLYSPQPETRLTFIIWAIVLILLFTLRDVSHPALTILTKVVLPVFGFALLWSVRSKLFGILILLVTLLPVISSRHIAGQFLAWAVLMYFVLEPYVKISIQNFVKLMVALLFLSVSIFIIGTAVKYDIEKIFNMKHYITRILLVQSHSSAKLVEIKNNNPEGAAELYGGGIEYWSSLIPGVDKPVNAGDVTYKLSRDRINKTDLPYLPPGAPGELYITLGLAGMVVGGALHGFLISMLWFFACGFRASRVYSSLFTGATVFLCGIGTASLYGRINSVKEAFYVLLAIGIVTAFVRWTKGFRQVNANTES</sequence>
<dbReference type="Proteomes" id="UP000029999">
    <property type="component" value="Unassembled WGS sequence"/>
</dbReference>
<feature type="transmembrane region" description="Helical" evidence="1">
    <location>
        <begin position="406"/>
        <end position="423"/>
    </location>
</feature>
<protein>
    <submittedName>
        <fullName evidence="2">Uncharacterized protein</fullName>
    </submittedName>
</protein>
<feature type="transmembrane region" description="Helical" evidence="1">
    <location>
        <begin position="14"/>
        <end position="31"/>
    </location>
</feature>
<feature type="transmembrane region" description="Helical" evidence="1">
    <location>
        <begin position="229"/>
        <end position="250"/>
    </location>
</feature>
<organism evidence="2 3">
    <name type="scientific">Methylophaga thiooxydans</name>
    <dbReference type="NCBI Taxonomy" id="392484"/>
    <lineage>
        <taxon>Bacteria</taxon>
        <taxon>Pseudomonadati</taxon>
        <taxon>Pseudomonadota</taxon>
        <taxon>Gammaproteobacteria</taxon>
        <taxon>Thiotrichales</taxon>
        <taxon>Piscirickettsiaceae</taxon>
        <taxon>Methylophaga</taxon>
    </lineage>
</organism>
<evidence type="ECO:0000313" key="3">
    <source>
        <dbReference type="Proteomes" id="UP000029999"/>
    </source>
</evidence>
<gene>
    <name evidence="2" type="ORF">LP43_1784</name>
</gene>
<feature type="transmembrane region" description="Helical" evidence="1">
    <location>
        <begin position="380"/>
        <end position="400"/>
    </location>
</feature>
<proteinExistence type="predicted"/>
<dbReference type="EMBL" id="JRQD01000004">
    <property type="protein sequence ID" value="KGM06562.1"/>
    <property type="molecule type" value="Genomic_DNA"/>
</dbReference>
<evidence type="ECO:0000256" key="1">
    <source>
        <dbReference type="SAM" id="Phobius"/>
    </source>
</evidence>
<dbReference type="AlphaFoldDB" id="A0A0A0BFV2"/>
<feature type="transmembrane region" description="Helical" evidence="1">
    <location>
        <begin position="160"/>
        <end position="178"/>
    </location>
</feature>
<evidence type="ECO:0000313" key="2">
    <source>
        <dbReference type="EMBL" id="KGM06562.1"/>
    </source>
</evidence>
<keyword evidence="1" id="KW-0472">Membrane</keyword>
<comment type="caution">
    <text evidence="2">The sequence shown here is derived from an EMBL/GenBank/DDBJ whole genome shotgun (WGS) entry which is preliminary data.</text>
</comment>
<keyword evidence="1" id="KW-1133">Transmembrane helix</keyword>
<dbReference type="RefSeq" id="WP_036314349.1">
    <property type="nucleotide sequence ID" value="NZ_JRQD01000004.1"/>
</dbReference>
<keyword evidence="1" id="KW-0812">Transmembrane</keyword>
<feature type="transmembrane region" description="Helical" evidence="1">
    <location>
        <begin position="60"/>
        <end position="81"/>
    </location>
</feature>
<name>A0A0A0BFV2_9GAMM</name>
<accession>A0A0A0BFV2</accession>